<accession>A0ABU4WB91</accession>
<evidence type="ECO:0000256" key="11">
    <source>
        <dbReference type="ARBA" id="ARBA00023235"/>
    </source>
</evidence>
<keyword evidence="3 15" id="KW-0547">Nucleotide-binding</keyword>
<name>A0ABU4WB91_9FUSO</name>
<feature type="binding site" evidence="15">
    <location>
        <begin position="22"/>
        <end position="29"/>
    </location>
    <ligand>
        <name>ATP</name>
        <dbReference type="ChEBI" id="CHEBI:30616"/>
    </ligand>
</feature>
<keyword evidence="7" id="KW-0269">Exonuclease</keyword>
<dbReference type="CDD" id="cd17932">
    <property type="entry name" value="DEXQc_UvrD"/>
    <property type="match status" value="1"/>
</dbReference>
<keyword evidence="2" id="KW-0540">Nuclease</keyword>
<keyword evidence="4" id="KW-0227">DNA damage</keyword>
<evidence type="ECO:0000256" key="3">
    <source>
        <dbReference type="ARBA" id="ARBA00022741"/>
    </source>
</evidence>
<keyword evidence="10" id="KW-0234">DNA repair</keyword>
<dbReference type="InterPro" id="IPR027417">
    <property type="entry name" value="P-loop_NTPase"/>
</dbReference>
<feature type="domain" description="UvrD-like helicase ATP-binding" evidence="16">
    <location>
        <begin position="1"/>
        <end position="288"/>
    </location>
</feature>
<comment type="catalytic activity">
    <reaction evidence="12">
        <text>Couples ATP hydrolysis with the unwinding of duplex DNA by translocating in the 3'-5' direction.</text>
        <dbReference type="EC" id="5.6.2.4"/>
    </reaction>
</comment>
<evidence type="ECO:0000256" key="10">
    <source>
        <dbReference type="ARBA" id="ARBA00023204"/>
    </source>
</evidence>
<keyword evidence="9" id="KW-0238">DNA-binding</keyword>
<evidence type="ECO:0000256" key="15">
    <source>
        <dbReference type="PROSITE-ProRule" id="PRU00560"/>
    </source>
</evidence>
<keyword evidence="11" id="KW-0413">Isomerase</keyword>
<evidence type="ECO:0000256" key="2">
    <source>
        <dbReference type="ARBA" id="ARBA00022722"/>
    </source>
</evidence>
<dbReference type="InterPro" id="IPR014017">
    <property type="entry name" value="DNA_helicase_UvrD-like_C"/>
</dbReference>
<evidence type="ECO:0000313" key="18">
    <source>
        <dbReference type="Proteomes" id="UP001279681"/>
    </source>
</evidence>
<evidence type="ECO:0000256" key="1">
    <source>
        <dbReference type="ARBA" id="ARBA00009922"/>
    </source>
</evidence>
<dbReference type="PANTHER" id="PTHR11070:SF2">
    <property type="entry name" value="ATP-DEPENDENT DNA HELICASE SRS2"/>
    <property type="match status" value="1"/>
</dbReference>
<dbReference type="InterPro" id="IPR000212">
    <property type="entry name" value="DNA_helicase_UvrD/REP"/>
</dbReference>
<evidence type="ECO:0000256" key="8">
    <source>
        <dbReference type="ARBA" id="ARBA00022840"/>
    </source>
</evidence>
<comment type="caution">
    <text evidence="17">The sequence shown here is derived from an EMBL/GenBank/DDBJ whole genome shotgun (WGS) entry which is preliminary data.</text>
</comment>
<organism evidence="17 18">
    <name type="scientific">Candidatus Cetobacterium colombiensis</name>
    <dbReference type="NCBI Taxonomy" id="3073100"/>
    <lineage>
        <taxon>Bacteria</taxon>
        <taxon>Fusobacteriati</taxon>
        <taxon>Fusobacteriota</taxon>
        <taxon>Fusobacteriia</taxon>
        <taxon>Fusobacteriales</taxon>
        <taxon>Fusobacteriaceae</taxon>
        <taxon>Cetobacterium</taxon>
    </lineage>
</organism>
<reference evidence="18" key="1">
    <citation type="submission" date="2023-07" db="EMBL/GenBank/DDBJ databases">
        <authorList>
            <person name="Colorado M.A."/>
            <person name="Villamil L.M."/>
            <person name="Melo J.F."/>
            <person name="Rodriguez J.A."/>
            <person name="Ruiz R.Y."/>
        </authorList>
    </citation>
    <scope>NUCLEOTIDE SEQUENCE [LARGE SCALE GENOMIC DNA]</scope>
    <source>
        <strain evidence="18">C33</strain>
    </source>
</reference>
<dbReference type="InterPro" id="IPR011604">
    <property type="entry name" value="PDDEXK-like_dom_sf"/>
</dbReference>
<gene>
    <name evidence="17" type="ORF">RFV38_03965</name>
</gene>
<dbReference type="SUPFAM" id="SSF52980">
    <property type="entry name" value="Restriction endonuclease-like"/>
    <property type="match status" value="1"/>
</dbReference>
<dbReference type="PANTHER" id="PTHR11070">
    <property type="entry name" value="UVRD / RECB / PCRA DNA HELICASE FAMILY MEMBER"/>
    <property type="match status" value="1"/>
</dbReference>
<dbReference type="GO" id="GO:0004386">
    <property type="term" value="F:helicase activity"/>
    <property type="evidence" value="ECO:0007669"/>
    <property type="project" value="UniProtKB-KW"/>
</dbReference>
<dbReference type="GO" id="GO:0016787">
    <property type="term" value="F:hydrolase activity"/>
    <property type="evidence" value="ECO:0007669"/>
    <property type="project" value="UniProtKB-KW"/>
</dbReference>
<dbReference type="Gene3D" id="3.40.50.300">
    <property type="entry name" value="P-loop containing nucleotide triphosphate hydrolases"/>
    <property type="match status" value="3"/>
</dbReference>
<dbReference type="Pfam" id="PF00580">
    <property type="entry name" value="UvrD-helicase"/>
    <property type="match status" value="1"/>
</dbReference>
<dbReference type="EC" id="5.6.2.4" evidence="13"/>
<dbReference type="Gene3D" id="3.90.320.10">
    <property type="match status" value="1"/>
</dbReference>
<dbReference type="RefSeq" id="WP_320313074.1">
    <property type="nucleotide sequence ID" value="NZ_JAVIKH010000004.1"/>
</dbReference>
<dbReference type="InterPro" id="IPR014016">
    <property type="entry name" value="UvrD-like_ATP-bd"/>
</dbReference>
<evidence type="ECO:0000256" key="5">
    <source>
        <dbReference type="ARBA" id="ARBA00022801"/>
    </source>
</evidence>
<evidence type="ECO:0000256" key="12">
    <source>
        <dbReference type="ARBA" id="ARBA00034617"/>
    </source>
</evidence>
<evidence type="ECO:0000256" key="13">
    <source>
        <dbReference type="ARBA" id="ARBA00034808"/>
    </source>
</evidence>
<dbReference type="EMBL" id="JAVIKH010000004">
    <property type="protein sequence ID" value="MDX8335665.1"/>
    <property type="molecule type" value="Genomic_DNA"/>
</dbReference>
<evidence type="ECO:0000256" key="14">
    <source>
        <dbReference type="ARBA" id="ARBA00048988"/>
    </source>
</evidence>
<dbReference type="Pfam" id="PF12705">
    <property type="entry name" value="PDDEXK_1"/>
    <property type="match status" value="1"/>
</dbReference>
<evidence type="ECO:0000256" key="7">
    <source>
        <dbReference type="ARBA" id="ARBA00022839"/>
    </source>
</evidence>
<dbReference type="InterPro" id="IPR013986">
    <property type="entry name" value="DExx_box_DNA_helicase_dom_sf"/>
</dbReference>
<proteinExistence type="inferred from homology"/>
<dbReference type="Pfam" id="PF13361">
    <property type="entry name" value="UvrD_C"/>
    <property type="match status" value="1"/>
</dbReference>
<evidence type="ECO:0000259" key="16">
    <source>
        <dbReference type="PROSITE" id="PS51198"/>
    </source>
</evidence>
<keyword evidence="18" id="KW-1185">Reference proteome</keyword>
<dbReference type="SUPFAM" id="SSF52540">
    <property type="entry name" value="P-loop containing nucleoside triphosphate hydrolases"/>
    <property type="match status" value="1"/>
</dbReference>
<dbReference type="InterPro" id="IPR011335">
    <property type="entry name" value="Restrct_endonuc-II-like"/>
</dbReference>
<comment type="catalytic activity">
    <reaction evidence="14">
        <text>ATP + H2O = ADP + phosphate + H(+)</text>
        <dbReference type="Rhea" id="RHEA:13065"/>
        <dbReference type="ChEBI" id="CHEBI:15377"/>
        <dbReference type="ChEBI" id="CHEBI:15378"/>
        <dbReference type="ChEBI" id="CHEBI:30616"/>
        <dbReference type="ChEBI" id="CHEBI:43474"/>
        <dbReference type="ChEBI" id="CHEBI:456216"/>
        <dbReference type="EC" id="5.6.2.4"/>
    </reaction>
</comment>
<keyword evidence="5 15" id="KW-0378">Hydrolase</keyword>
<sequence length="927" mass="110121">MNLNISQKEAVETIEGPLLIIAGPGSGKTRTLVERMVYMIKEKNIKPEEIMVSTFTERAARELSTRIVNRFKNENFHLEGLYIGTLHSICLKIIDENIFYSKLKKGYRVLDNIDQKFFIFSKLRKFKEIKGFKEFFKDKEYLNNWKIGEVLLKWFNKFSEEGIELKGEKFLEKSYNLYKEILFNENCLDFSMIQNEAYRILKENPSKNMEFQNKIKYIMIDEYQDTNTIQEKLIFLIGGKKQNICVVGDDDQGIYRFRGATIRNILQFPGRVNQNCKVVKLEVNYRSEKDIVNFCKEWIDSLYWDEYRHSKELVVPNEKNSNRTRVVKLSVEESENKWQERIANFLIFMKNSKKIEDYNQVAFLFRSVKNRKIVSLAHYLEYRGIGVYSPRSNLFFSRDEIMQIVGIFLYILLRKDSKVNNTEYKLDIQDYYKKCLNIVEKKMKTDLFFKKELEDLRNDYQDIKSNNLGNILNLYYRIISMNVFRYILENEKNGILENRALYNLGIFSKIVQKADNISNTTNLTEENIIKIGDYFFTMHLKYLKQNGIDEYEDIKDFAPKGAVSFLTIHQSKGLEFPIVIVGSLESTPEVEREDERDLEREYLPYNDFEPEYRIKDFDFWRLYYTAFSRAKNLLILTCVETSKGKKQVPSLPFKRVYELIPDILSGDLNFSELDIEKTNTIDIKESYSFTGDLLKYKECPYRYRLNKIFDFQRGKTMENFYGTLIHENLENINKNILNKIDLDIEKVKDDYFYSYEIMRKKDGISLKKEILDYGLEQIIKYCNSDFIKKDFISVEKELFVFRGKYTIEGKLDLIIEEDEKLKIIDFKTGTDSIDDEKLENYISQIKLYCYLLSLNSEKKVIGGEIYFIKNQKLIQIPYENGDEENILLDFDIITEKIEKGDFLEKSTNKEKCLKCEFKKHCFGINMI</sequence>
<keyword evidence="6 15" id="KW-0347">Helicase</keyword>
<evidence type="ECO:0000256" key="9">
    <source>
        <dbReference type="ARBA" id="ARBA00023125"/>
    </source>
</evidence>
<dbReference type="InterPro" id="IPR038726">
    <property type="entry name" value="PDDEXK_AddAB-type"/>
</dbReference>
<protein>
    <recommendedName>
        <fullName evidence="13">DNA 3'-5' helicase</fullName>
        <ecNumber evidence="13">5.6.2.4</ecNumber>
    </recommendedName>
</protein>
<comment type="similarity">
    <text evidence="1">Belongs to the helicase family. UvrD subfamily.</text>
</comment>
<dbReference type="Proteomes" id="UP001279681">
    <property type="component" value="Unassembled WGS sequence"/>
</dbReference>
<evidence type="ECO:0000256" key="4">
    <source>
        <dbReference type="ARBA" id="ARBA00022763"/>
    </source>
</evidence>
<evidence type="ECO:0000256" key="6">
    <source>
        <dbReference type="ARBA" id="ARBA00022806"/>
    </source>
</evidence>
<evidence type="ECO:0000313" key="17">
    <source>
        <dbReference type="EMBL" id="MDX8335665.1"/>
    </source>
</evidence>
<dbReference type="PROSITE" id="PS51198">
    <property type="entry name" value="UVRD_HELICASE_ATP_BIND"/>
    <property type="match status" value="1"/>
</dbReference>
<dbReference type="Gene3D" id="1.10.10.160">
    <property type="match status" value="1"/>
</dbReference>
<keyword evidence="8 15" id="KW-0067">ATP-binding</keyword>